<dbReference type="EMBL" id="CP101637">
    <property type="protein sequence ID" value="WMT81429.1"/>
    <property type="molecule type" value="Genomic_DNA"/>
</dbReference>
<accession>A0ABY9Q2C6</accession>
<feature type="transmembrane region" description="Helical" evidence="2">
    <location>
        <begin position="31"/>
        <end position="50"/>
    </location>
</feature>
<name>A0ABY9Q2C6_9FIRM</name>
<sequence>MKSKLAMIIYILFAIASFFFGVHMFKMGDTLRGILFMVAVACWGMCIYNNSGTARRQKQRIAHSGQSAMTSKKSKNKSKSR</sequence>
<reference evidence="3 4" key="1">
    <citation type="submission" date="2022-07" db="EMBL/GenBank/DDBJ databases">
        <title>Genome sequence of Terrisporobacter mayombei DSM6539.</title>
        <authorList>
            <person name="Boeer T."/>
            <person name="Bengelsdorf F.R."/>
            <person name="Daniel R."/>
            <person name="Poehlein A."/>
        </authorList>
    </citation>
    <scope>NUCLEOTIDE SEQUENCE [LARGE SCALE GENOMIC DNA]</scope>
    <source>
        <strain evidence="3 4">DSM 6539</strain>
    </source>
</reference>
<evidence type="ECO:0000313" key="4">
    <source>
        <dbReference type="Proteomes" id="UP001235030"/>
    </source>
</evidence>
<keyword evidence="2" id="KW-0472">Membrane</keyword>
<feature type="transmembrane region" description="Helical" evidence="2">
    <location>
        <begin position="7"/>
        <end position="25"/>
    </location>
</feature>
<evidence type="ECO:0000256" key="1">
    <source>
        <dbReference type="SAM" id="MobiDB-lite"/>
    </source>
</evidence>
<keyword evidence="2" id="KW-0812">Transmembrane</keyword>
<evidence type="ECO:0000313" key="3">
    <source>
        <dbReference type="EMBL" id="WMT81429.1"/>
    </source>
</evidence>
<dbReference type="RefSeq" id="WP_228103583.1">
    <property type="nucleotide sequence ID" value="NZ_CP101637.1"/>
</dbReference>
<dbReference type="Proteomes" id="UP001235030">
    <property type="component" value="Chromosome"/>
</dbReference>
<gene>
    <name evidence="3" type="ORF">TEMA_17690</name>
</gene>
<evidence type="ECO:0000256" key="2">
    <source>
        <dbReference type="SAM" id="Phobius"/>
    </source>
</evidence>
<organism evidence="3 4">
    <name type="scientific">Terrisporobacter mayombei</name>
    <dbReference type="NCBI Taxonomy" id="1541"/>
    <lineage>
        <taxon>Bacteria</taxon>
        <taxon>Bacillati</taxon>
        <taxon>Bacillota</taxon>
        <taxon>Clostridia</taxon>
        <taxon>Peptostreptococcales</taxon>
        <taxon>Peptostreptococcaceae</taxon>
        <taxon>Terrisporobacter</taxon>
    </lineage>
</organism>
<feature type="region of interest" description="Disordered" evidence="1">
    <location>
        <begin position="59"/>
        <end position="81"/>
    </location>
</feature>
<feature type="compositionally biased region" description="Basic residues" evidence="1">
    <location>
        <begin position="72"/>
        <end position="81"/>
    </location>
</feature>
<keyword evidence="2" id="KW-1133">Transmembrane helix</keyword>
<keyword evidence="4" id="KW-1185">Reference proteome</keyword>
<protein>
    <submittedName>
        <fullName evidence="3">Uncharacterized protein</fullName>
    </submittedName>
</protein>
<proteinExistence type="predicted"/>